<evidence type="ECO:0000313" key="2">
    <source>
        <dbReference type="EMBL" id="AZA86061.1"/>
    </source>
</evidence>
<keyword evidence="5" id="KW-1185">Reference proteome</keyword>
<organism evidence="2 4">
    <name type="scientific">Chryseobacterium shandongense</name>
    <dbReference type="NCBI Taxonomy" id="1493872"/>
    <lineage>
        <taxon>Bacteria</taxon>
        <taxon>Pseudomonadati</taxon>
        <taxon>Bacteroidota</taxon>
        <taxon>Flavobacteriia</taxon>
        <taxon>Flavobacteriales</taxon>
        <taxon>Weeksellaceae</taxon>
        <taxon>Chryseobacterium group</taxon>
        <taxon>Chryseobacterium</taxon>
    </lineage>
</organism>
<dbReference type="KEGG" id="csha:EG350_11790"/>
<evidence type="ECO:0000259" key="1">
    <source>
        <dbReference type="Pfam" id="PF21781"/>
    </source>
</evidence>
<name>A0A3G6Q0B2_9FLAO</name>
<evidence type="ECO:0000313" key="4">
    <source>
        <dbReference type="Proteomes" id="UP000274073"/>
    </source>
</evidence>
<dbReference type="AlphaFoldDB" id="A0A3G6Q0B2"/>
<dbReference type="EMBL" id="CP033912">
    <property type="protein sequence ID" value="AZA94469.1"/>
    <property type="molecule type" value="Genomic_DNA"/>
</dbReference>
<dbReference type="Proteomes" id="UP000281741">
    <property type="component" value="Chromosome"/>
</dbReference>
<feature type="domain" description="DUF6876" evidence="1">
    <location>
        <begin position="14"/>
        <end position="119"/>
    </location>
</feature>
<proteinExistence type="predicted"/>
<dbReference type="InterPro" id="IPR049241">
    <property type="entry name" value="DUF6876"/>
</dbReference>
<dbReference type="RefSeq" id="WP_066440975.1">
    <property type="nucleotide sequence ID" value="NZ_CP033912.1"/>
</dbReference>
<sequence length="124" mass="14738">MSIKRNKKRNSVNTLYDSYTSTEELFEFKEGYKLTKGIVDVSNEEDCSWLLEIILEEQPKLNSEIQHWHFKRVEGNIFRLYCTDENGILLTEKNDITIPFYFDDLFLLVKKNLLCLPIESKMYA</sequence>
<dbReference type="Proteomes" id="UP000274073">
    <property type="component" value="Chromosome"/>
</dbReference>
<gene>
    <name evidence="2" type="ORF">EG349_04320</name>
    <name evidence="3" type="ORF">EG353_02340</name>
</gene>
<dbReference type="Pfam" id="PF21781">
    <property type="entry name" value="DUF6876"/>
    <property type="match status" value="1"/>
</dbReference>
<accession>A0A3G6Q0B2</accession>
<evidence type="ECO:0000313" key="5">
    <source>
        <dbReference type="Proteomes" id="UP000281741"/>
    </source>
</evidence>
<dbReference type="EMBL" id="CP033915">
    <property type="protein sequence ID" value="AZA86061.1"/>
    <property type="molecule type" value="Genomic_DNA"/>
</dbReference>
<dbReference type="OrthoDB" id="1257926at2"/>
<evidence type="ECO:0000313" key="3">
    <source>
        <dbReference type="EMBL" id="AZA94469.1"/>
    </source>
</evidence>
<protein>
    <recommendedName>
        <fullName evidence="1">DUF6876 domain-containing protein</fullName>
    </recommendedName>
</protein>
<reference evidence="4 5" key="1">
    <citation type="submission" date="2018-11" db="EMBL/GenBank/DDBJ databases">
        <title>Proposal to divide the Flavobacteriaceae and reorganize its genera based on Amino Acid Identity values calculated from whole genome sequences.</title>
        <authorList>
            <person name="Nicholson A.C."/>
            <person name="Gulvik C.A."/>
            <person name="Whitney A.M."/>
            <person name="Humrighouse B.W."/>
            <person name="Bell M."/>
            <person name="Holmes B."/>
            <person name="Steigerwalt A.G."/>
            <person name="Villarma A."/>
            <person name="Sheth M."/>
            <person name="Batra D."/>
            <person name="Pryor J."/>
            <person name="Bernardet J.-F."/>
            <person name="Hugo C."/>
            <person name="Kampfer P."/>
            <person name="Newman J."/>
            <person name="McQuiston J.R."/>
        </authorList>
    </citation>
    <scope>NUCLEOTIDE SEQUENCE [LARGE SCALE GENOMIC DNA]</scope>
    <source>
        <strain evidence="2 4">G0207</strain>
        <strain evidence="3 5">H5143</strain>
    </source>
</reference>